<accession>A0A0E9URW4</accession>
<evidence type="ECO:0000313" key="1">
    <source>
        <dbReference type="EMBL" id="JAH68557.1"/>
    </source>
</evidence>
<reference evidence="1" key="1">
    <citation type="submission" date="2014-11" db="EMBL/GenBank/DDBJ databases">
        <authorList>
            <person name="Amaro Gonzalez C."/>
        </authorList>
    </citation>
    <scope>NUCLEOTIDE SEQUENCE</scope>
</reference>
<sequence length="34" mass="3842">MESLDMRMCGCTVFNCSIKIWLLCLLYNSSPVIG</sequence>
<reference evidence="1" key="2">
    <citation type="journal article" date="2015" name="Fish Shellfish Immunol.">
        <title>Early steps in the European eel (Anguilla anguilla)-Vibrio vulnificus interaction in the gills: Role of the RtxA13 toxin.</title>
        <authorList>
            <person name="Callol A."/>
            <person name="Pajuelo D."/>
            <person name="Ebbesson L."/>
            <person name="Teles M."/>
            <person name="MacKenzie S."/>
            <person name="Amaro C."/>
        </authorList>
    </citation>
    <scope>NUCLEOTIDE SEQUENCE</scope>
</reference>
<proteinExistence type="predicted"/>
<dbReference type="EMBL" id="GBXM01040020">
    <property type="protein sequence ID" value="JAH68557.1"/>
    <property type="molecule type" value="Transcribed_RNA"/>
</dbReference>
<name>A0A0E9URW4_ANGAN</name>
<organism evidence="1">
    <name type="scientific">Anguilla anguilla</name>
    <name type="common">European freshwater eel</name>
    <name type="synonym">Muraena anguilla</name>
    <dbReference type="NCBI Taxonomy" id="7936"/>
    <lineage>
        <taxon>Eukaryota</taxon>
        <taxon>Metazoa</taxon>
        <taxon>Chordata</taxon>
        <taxon>Craniata</taxon>
        <taxon>Vertebrata</taxon>
        <taxon>Euteleostomi</taxon>
        <taxon>Actinopterygii</taxon>
        <taxon>Neopterygii</taxon>
        <taxon>Teleostei</taxon>
        <taxon>Anguilliformes</taxon>
        <taxon>Anguillidae</taxon>
        <taxon>Anguilla</taxon>
    </lineage>
</organism>
<dbReference type="AlphaFoldDB" id="A0A0E9URW4"/>
<protein>
    <submittedName>
        <fullName evidence="1">Uncharacterized protein</fullName>
    </submittedName>
</protein>